<evidence type="ECO:0000313" key="3">
    <source>
        <dbReference type="EMBL" id="OJG89343.1"/>
    </source>
</evidence>
<dbReference type="OrthoDB" id="2200011at2"/>
<dbReference type="EMBL" id="CP013614">
    <property type="protein sequence ID" value="ALS03192.1"/>
    <property type="molecule type" value="Genomic_DNA"/>
</dbReference>
<evidence type="ECO:0000256" key="1">
    <source>
        <dbReference type="SAM" id="Phobius"/>
    </source>
</evidence>
<dbReference type="Proteomes" id="UP000065511">
    <property type="component" value="Chromosome"/>
</dbReference>
<dbReference type="InterPro" id="IPR019277">
    <property type="entry name" value="DUF2304"/>
</dbReference>
<name>A0A0S3KFX7_9ENTE</name>
<keyword evidence="1" id="KW-0812">Transmembrane</keyword>
<accession>A0A0S3KFX7</accession>
<evidence type="ECO:0000313" key="4">
    <source>
        <dbReference type="Proteomes" id="UP000065511"/>
    </source>
</evidence>
<proteinExistence type="predicted"/>
<keyword evidence="4" id="KW-1185">Reference proteome</keyword>
<evidence type="ECO:0000313" key="2">
    <source>
        <dbReference type="EMBL" id="ALS03192.1"/>
    </source>
</evidence>
<reference evidence="2 4" key="2">
    <citation type="submission" date="2015-12" db="EMBL/GenBank/DDBJ databases">
        <authorList>
            <person name="Lauer A."/>
            <person name="Humrighouse B."/>
            <person name="Loparev V."/>
            <person name="Shewmaker P.L."/>
            <person name="Whitney A.M."/>
            <person name="McLaughlin R.W."/>
        </authorList>
    </citation>
    <scope>NUCLEOTIDE SEQUENCE [LARGE SCALE GENOMIC DNA]</scope>
    <source>
        <strain evidence="2 4">LMG 23085</strain>
    </source>
</reference>
<evidence type="ECO:0008006" key="6">
    <source>
        <dbReference type="Google" id="ProtNLM"/>
    </source>
</evidence>
<evidence type="ECO:0000313" key="5">
    <source>
        <dbReference type="Proteomes" id="UP000183039"/>
    </source>
</evidence>
<keyword evidence="1" id="KW-0472">Membrane</keyword>
<dbReference type="KEGG" id="ess:ATZ33_17970"/>
<dbReference type="AlphaFoldDB" id="A0A0S3KFX7"/>
<feature type="transmembrane region" description="Helical" evidence="1">
    <location>
        <begin position="34"/>
        <end position="54"/>
    </location>
</feature>
<dbReference type="RefSeq" id="WP_071878649.1">
    <property type="nucleotide sequence ID" value="NZ_JXLC01000023.1"/>
</dbReference>
<dbReference type="Pfam" id="PF10066">
    <property type="entry name" value="DUF2304"/>
    <property type="match status" value="1"/>
</dbReference>
<feature type="transmembrane region" description="Helical" evidence="1">
    <location>
        <begin position="66"/>
        <end position="83"/>
    </location>
</feature>
<feature type="transmembrane region" description="Helical" evidence="1">
    <location>
        <begin position="6"/>
        <end position="22"/>
    </location>
</feature>
<dbReference type="EMBL" id="JXLC01000023">
    <property type="protein sequence ID" value="OJG89343.1"/>
    <property type="molecule type" value="Genomic_DNA"/>
</dbReference>
<reference evidence="3 5" key="1">
    <citation type="submission" date="2014-12" db="EMBL/GenBank/DDBJ databases">
        <title>Draft genome sequences of 29 type strains of Enterococci.</title>
        <authorList>
            <person name="Zhong Z."/>
            <person name="Sun Z."/>
            <person name="Liu W."/>
            <person name="Zhang W."/>
            <person name="Zhang H."/>
        </authorList>
    </citation>
    <scope>NUCLEOTIDE SEQUENCE [LARGE SCALE GENOMIC DNA]</scope>
    <source>
        <strain evidence="3 5">DSM 22801</strain>
    </source>
</reference>
<gene>
    <name evidence="2" type="ORF">ATZ33_17970</name>
    <name evidence="3" type="ORF">RV15_GL001650</name>
</gene>
<protein>
    <recommendedName>
        <fullName evidence="6">DUF2304 domain-containing protein</fullName>
    </recommendedName>
</protein>
<dbReference type="Proteomes" id="UP000183039">
    <property type="component" value="Unassembled WGS sequence"/>
</dbReference>
<keyword evidence="1" id="KW-1133">Transmembrane helix</keyword>
<organism evidence="3 5">
    <name type="scientific">Enterococcus silesiacus</name>
    <dbReference type="NCBI Taxonomy" id="332949"/>
    <lineage>
        <taxon>Bacteria</taxon>
        <taxon>Bacillati</taxon>
        <taxon>Bacillota</taxon>
        <taxon>Bacilli</taxon>
        <taxon>Lactobacillales</taxon>
        <taxon>Enterococcaceae</taxon>
        <taxon>Enterococcus</taxon>
    </lineage>
</organism>
<sequence>MSSILRIEMLIFSLLFFVYIIRSINKNIFLLKNAIRWLFISAGLVLFAIFPKLAEWLGEHLGFETTSNFLLIAAIFVLLFIEIKNSALLSKQQTQIKLLIQELSLLKDKKEKK</sequence>